<organism evidence="1 2">
    <name type="scientific">Leucogyrophana mollusca</name>
    <dbReference type="NCBI Taxonomy" id="85980"/>
    <lineage>
        <taxon>Eukaryota</taxon>
        <taxon>Fungi</taxon>
        <taxon>Dikarya</taxon>
        <taxon>Basidiomycota</taxon>
        <taxon>Agaricomycotina</taxon>
        <taxon>Agaricomycetes</taxon>
        <taxon>Agaricomycetidae</taxon>
        <taxon>Boletales</taxon>
        <taxon>Boletales incertae sedis</taxon>
        <taxon>Leucogyrophana</taxon>
    </lineage>
</organism>
<evidence type="ECO:0000313" key="1">
    <source>
        <dbReference type="EMBL" id="KAH7920493.1"/>
    </source>
</evidence>
<evidence type="ECO:0000313" key="2">
    <source>
        <dbReference type="Proteomes" id="UP000790709"/>
    </source>
</evidence>
<keyword evidence="2" id="KW-1185">Reference proteome</keyword>
<protein>
    <submittedName>
        <fullName evidence="1">Uncharacterized protein</fullName>
    </submittedName>
</protein>
<dbReference type="Proteomes" id="UP000790709">
    <property type="component" value="Unassembled WGS sequence"/>
</dbReference>
<gene>
    <name evidence="1" type="ORF">BV22DRAFT_1021089</name>
</gene>
<dbReference type="EMBL" id="MU266576">
    <property type="protein sequence ID" value="KAH7920493.1"/>
    <property type="molecule type" value="Genomic_DNA"/>
</dbReference>
<sequence>MSAAARAEARRKAILARGNDRLAKLTTSARGEDAPAYVHNDIPARGAAMGLGAFVGEDTNMPPPRPTEESQRPSPPPPVSFGGVGLGNSPPDPSVWSEEQQQQFMQALMGGSLNPALFAQPQVAPPLVGAASAPTPEDPLASFMTSLSQFDTARIPGKSPAAPTPPKVPTRLQKLTPLLHVLSAWCLLAFFALWKEPQTFVDRTHGAVGGGSLSRWAELAWRNASEGGLGVQFVPFLWVFMTIQIMLHSWRIFSGIDQVRPPTLLALAIPHLPPPFPSVILNGLRYIQLGGTFLDDLASVVFGIGVIVFIAGLLTG</sequence>
<accession>A0ACB8B5M1</accession>
<comment type="caution">
    <text evidence="1">The sequence shown here is derived from an EMBL/GenBank/DDBJ whole genome shotgun (WGS) entry which is preliminary data.</text>
</comment>
<name>A0ACB8B5M1_9AGAM</name>
<reference evidence="1" key="1">
    <citation type="journal article" date="2021" name="New Phytol.">
        <title>Evolutionary innovations through gain and loss of genes in the ectomycorrhizal Boletales.</title>
        <authorList>
            <person name="Wu G."/>
            <person name="Miyauchi S."/>
            <person name="Morin E."/>
            <person name="Kuo A."/>
            <person name="Drula E."/>
            <person name="Varga T."/>
            <person name="Kohler A."/>
            <person name="Feng B."/>
            <person name="Cao Y."/>
            <person name="Lipzen A."/>
            <person name="Daum C."/>
            <person name="Hundley H."/>
            <person name="Pangilinan J."/>
            <person name="Johnson J."/>
            <person name="Barry K."/>
            <person name="LaButti K."/>
            <person name="Ng V."/>
            <person name="Ahrendt S."/>
            <person name="Min B."/>
            <person name="Choi I.G."/>
            <person name="Park H."/>
            <person name="Plett J.M."/>
            <person name="Magnuson J."/>
            <person name="Spatafora J.W."/>
            <person name="Nagy L.G."/>
            <person name="Henrissat B."/>
            <person name="Grigoriev I.V."/>
            <person name="Yang Z.L."/>
            <person name="Xu J."/>
            <person name="Martin F.M."/>
        </authorList>
    </citation>
    <scope>NUCLEOTIDE SEQUENCE</scope>
    <source>
        <strain evidence="1">KUC20120723A-06</strain>
    </source>
</reference>
<proteinExistence type="predicted"/>